<evidence type="ECO:0000256" key="1">
    <source>
        <dbReference type="SAM" id="Phobius"/>
    </source>
</evidence>
<dbReference type="RefSeq" id="WP_060807107.1">
    <property type="nucleotide sequence ID" value="NZ_DBFVQV010000001.1"/>
</dbReference>
<dbReference type="Pfam" id="PF04892">
    <property type="entry name" value="VanZ"/>
    <property type="match status" value="1"/>
</dbReference>
<keyword evidence="1" id="KW-0472">Membrane</keyword>
<dbReference type="Proteomes" id="UP000070226">
    <property type="component" value="Unassembled WGS sequence"/>
</dbReference>
<feature type="domain" description="VanZ-like" evidence="2">
    <location>
        <begin position="8"/>
        <end position="137"/>
    </location>
</feature>
<protein>
    <submittedName>
        <fullName evidence="3">VanZ-like protein</fullName>
    </submittedName>
</protein>
<dbReference type="EMBL" id="LRQT01000004">
    <property type="protein sequence ID" value="KXA65431.1"/>
    <property type="molecule type" value="Genomic_DNA"/>
</dbReference>
<accession>A0A133S6W8</accession>
<comment type="caution">
    <text evidence="3">The sequence shown here is derived from an EMBL/GenBank/DDBJ whole genome shotgun (WGS) entry which is preliminary data.</text>
</comment>
<evidence type="ECO:0000313" key="3">
    <source>
        <dbReference type="EMBL" id="KXA65431.1"/>
    </source>
</evidence>
<feature type="transmembrane region" description="Helical" evidence="1">
    <location>
        <begin position="125"/>
        <end position="142"/>
    </location>
</feature>
<dbReference type="AlphaFoldDB" id="A0A133S6W8"/>
<sequence>MLKKHWISFILVVLVILFIWDNSLQNDISSDGLSLKMTQWLSPILYKLGLTGDMWSLNRIVRKMAHVFEFAVLGGCLYVALHQFNREYAGLKVIFIGLVIAVMDECLQLASIGRHASIRDVAIDTAGVIIGVAVVQVILSIYRRIRHS</sequence>
<dbReference type="STRING" id="39777.B7L28_03290"/>
<dbReference type="PANTHER" id="PTHR28008">
    <property type="entry name" value="DOMAIN PROTEIN, PUTATIVE (AFU_ORTHOLOGUE AFUA_3G10980)-RELATED"/>
    <property type="match status" value="1"/>
</dbReference>
<dbReference type="InterPro" id="IPR006976">
    <property type="entry name" value="VanZ-like"/>
</dbReference>
<feature type="transmembrane region" description="Helical" evidence="1">
    <location>
        <begin position="64"/>
        <end position="81"/>
    </location>
</feature>
<organism evidence="3">
    <name type="scientific">Veillonella atypica</name>
    <dbReference type="NCBI Taxonomy" id="39777"/>
    <lineage>
        <taxon>Bacteria</taxon>
        <taxon>Bacillati</taxon>
        <taxon>Bacillota</taxon>
        <taxon>Negativicutes</taxon>
        <taxon>Veillonellales</taxon>
        <taxon>Veillonellaceae</taxon>
        <taxon>Veillonella</taxon>
    </lineage>
</organism>
<name>A0A133S6W8_9FIRM</name>
<proteinExistence type="predicted"/>
<dbReference type="PANTHER" id="PTHR28008:SF1">
    <property type="entry name" value="DOMAIN PROTEIN, PUTATIVE (AFU_ORTHOLOGUE AFUA_3G10980)-RELATED"/>
    <property type="match status" value="1"/>
</dbReference>
<gene>
    <name evidence="3" type="ORF">HMPREF3233_00201</name>
</gene>
<keyword evidence="1" id="KW-0812">Transmembrane</keyword>
<dbReference type="PATRIC" id="fig|39777.7.peg.194"/>
<feature type="transmembrane region" description="Helical" evidence="1">
    <location>
        <begin position="93"/>
        <end position="113"/>
    </location>
</feature>
<evidence type="ECO:0000313" key="4">
    <source>
        <dbReference type="Proteomes" id="UP000070226"/>
    </source>
</evidence>
<dbReference type="NCBIfam" id="NF037970">
    <property type="entry name" value="vanZ_1"/>
    <property type="match status" value="1"/>
</dbReference>
<evidence type="ECO:0000259" key="2">
    <source>
        <dbReference type="Pfam" id="PF04892"/>
    </source>
</evidence>
<reference evidence="3 4" key="1">
    <citation type="submission" date="2016-01" db="EMBL/GenBank/DDBJ databases">
        <authorList>
            <person name="Oliw E.H."/>
        </authorList>
    </citation>
    <scope>NUCLEOTIDE SEQUENCE [LARGE SCALE GENOMIC DNA]</scope>
    <source>
        <strain evidence="3 4">CMW7756B</strain>
    </source>
</reference>
<keyword evidence="1" id="KW-1133">Transmembrane helix</keyword>